<dbReference type="RefSeq" id="WP_155934005.1">
    <property type="nucleotide sequence ID" value="NZ_WODC01000004.1"/>
</dbReference>
<protein>
    <submittedName>
        <fullName evidence="2">DUF2784 family protein</fullName>
    </submittedName>
</protein>
<feature type="transmembrane region" description="Helical" evidence="1">
    <location>
        <begin position="103"/>
        <end position="122"/>
    </location>
</feature>
<dbReference type="AlphaFoldDB" id="A0A7K1KNP2"/>
<accession>A0A7K1KNP2</accession>
<keyword evidence="3" id="KW-1185">Reference proteome</keyword>
<keyword evidence="1" id="KW-0812">Transmembrane</keyword>
<organism evidence="2 3">
    <name type="scientific">Pseudodesulfovibrio alkaliphilus</name>
    <dbReference type="NCBI Taxonomy" id="2661613"/>
    <lineage>
        <taxon>Bacteria</taxon>
        <taxon>Pseudomonadati</taxon>
        <taxon>Thermodesulfobacteriota</taxon>
        <taxon>Desulfovibrionia</taxon>
        <taxon>Desulfovibrionales</taxon>
        <taxon>Desulfovibrionaceae</taxon>
    </lineage>
</organism>
<sequence length="129" mass="14511">MTPLLADLILAVHVLFAAYNVLGLAVVWIGAIARWRFVGNRWFRGTHLAAMGIVVAEALLGQDCPLTIWENQLRAAAGQGQYAESFLSHWAERFFYFDAPPEVFTVIYAAFFGLMVLSIRLVPVRWRKG</sequence>
<proteinExistence type="predicted"/>
<dbReference type="Pfam" id="PF10861">
    <property type="entry name" value="DUF2784"/>
    <property type="match status" value="1"/>
</dbReference>
<comment type="caution">
    <text evidence="2">The sequence shown here is derived from an EMBL/GenBank/DDBJ whole genome shotgun (WGS) entry which is preliminary data.</text>
</comment>
<reference evidence="2 3" key="1">
    <citation type="submission" date="2019-11" db="EMBL/GenBank/DDBJ databases">
        <title>Pseudodesulfovibrio alkaliphilus, sp. nov., an alkaliphilic sulfate-reducing bacteria from mud volcano of Taman peninsula, Russia.</title>
        <authorList>
            <person name="Frolova A."/>
            <person name="Merkel A.Y."/>
            <person name="Slobodkin A.I."/>
        </authorList>
    </citation>
    <scope>NUCLEOTIDE SEQUENCE [LARGE SCALE GENOMIC DNA]</scope>
    <source>
        <strain evidence="2 3">F-1</strain>
    </source>
</reference>
<feature type="transmembrane region" description="Helical" evidence="1">
    <location>
        <begin position="6"/>
        <end position="30"/>
    </location>
</feature>
<evidence type="ECO:0000256" key="1">
    <source>
        <dbReference type="SAM" id="Phobius"/>
    </source>
</evidence>
<feature type="transmembrane region" description="Helical" evidence="1">
    <location>
        <begin position="42"/>
        <end position="60"/>
    </location>
</feature>
<evidence type="ECO:0000313" key="2">
    <source>
        <dbReference type="EMBL" id="MUM77667.1"/>
    </source>
</evidence>
<keyword evidence="1" id="KW-1133">Transmembrane helix</keyword>
<evidence type="ECO:0000313" key="3">
    <source>
        <dbReference type="Proteomes" id="UP000461162"/>
    </source>
</evidence>
<dbReference type="InterPro" id="IPR021218">
    <property type="entry name" value="DUF2784"/>
</dbReference>
<gene>
    <name evidence="2" type="ORF">GKC30_08480</name>
</gene>
<dbReference type="EMBL" id="WODC01000004">
    <property type="protein sequence ID" value="MUM77667.1"/>
    <property type="molecule type" value="Genomic_DNA"/>
</dbReference>
<dbReference type="Proteomes" id="UP000461162">
    <property type="component" value="Unassembled WGS sequence"/>
</dbReference>
<keyword evidence="1" id="KW-0472">Membrane</keyword>
<name>A0A7K1KNP2_9BACT</name>